<dbReference type="PANTHER" id="PTHR33393">
    <property type="entry name" value="POLYGLUTAMINE SYNTHESIS ACCESSORY PROTEIN RV0574C-RELATED"/>
    <property type="match status" value="1"/>
</dbReference>
<gene>
    <name evidence="3" type="ORF">DFR48_11664</name>
</gene>
<dbReference type="InterPro" id="IPR019079">
    <property type="entry name" value="Capsule_synth_CapA"/>
</dbReference>
<comment type="caution">
    <text evidence="3">The sequence shown here is derived from an EMBL/GenBank/DDBJ whole genome shotgun (WGS) entry which is preliminary data.</text>
</comment>
<evidence type="ECO:0000313" key="3">
    <source>
        <dbReference type="EMBL" id="RCW20059.1"/>
    </source>
</evidence>
<keyword evidence="4" id="KW-1185">Reference proteome</keyword>
<dbReference type="AlphaFoldDB" id="A0A6I7HGQ5"/>
<evidence type="ECO:0000256" key="1">
    <source>
        <dbReference type="ARBA" id="ARBA00005662"/>
    </source>
</evidence>
<dbReference type="EMBL" id="QPIX01000016">
    <property type="protein sequence ID" value="RCW20059.1"/>
    <property type="molecule type" value="Genomic_DNA"/>
</dbReference>
<accession>A0A6I7HGQ5</accession>
<dbReference type="SMART" id="SM00854">
    <property type="entry name" value="PGA_cap"/>
    <property type="match status" value="1"/>
</dbReference>
<feature type="domain" description="Capsule synthesis protein CapA" evidence="2">
    <location>
        <begin position="37"/>
        <end position="318"/>
    </location>
</feature>
<reference evidence="3 4" key="1">
    <citation type="submission" date="2018-07" db="EMBL/GenBank/DDBJ databases">
        <title>Genomic Encyclopedia of Type Strains, Phase IV (KMG-IV): sequencing the most valuable type-strain genomes for metagenomic binning, comparative biology and taxonomic classification.</title>
        <authorList>
            <person name="Goeker M."/>
        </authorList>
    </citation>
    <scope>NUCLEOTIDE SEQUENCE [LARGE SCALE GENOMIC DNA]</scope>
    <source>
        <strain evidence="3 4">DSM 25528</strain>
    </source>
</reference>
<dbReference type="PANTHER" id="PTHR33393:SF11">
    <property type="entry name" value="POLYGLUTAMINE SYNTHESIS ACCESSORY PROTEIN RV0574C-RELATED"/>
    <property type="match status" value="1"/>
</dbReference>
<evidence type="ECO:0000313" key="4">
    <source>
        <dbReference type="Proteomes" id="UP000252582"/>
    </source>
</evidence>
<protein>
    <submittedName>
        <fullName evidence="3">Poly-gamma-glutamate synthesis protein (Capsule biosynthesis protein)</fullName>
    </submittedName>
</protein>
<sequence length="398" mass="43800">MRINVLIKVKSTPVNICVNSKITALQGGSPHGNQIMRLFLCGDLMTGRGIDQIMSRHCDPEIHEPYMRSALGYVGLAEQRSGTIPRSVPPDYVWGDALADIDVRKPDLRIVNLETSITDRGSPEPKGINYRMHPANVACLAATRIDCCVLANNHIGDWGTVGVTDTLDSLQKAKVAIAGAGVDDDAARRPAIFDRGRDGRLLVFAYALPSSGTPLAWAAGRHRPGINLLNSPDRESAGQVARDIAAWRKPGDTVLLSLHWGPNWGYGIAEAHRSFAHQVIEEAEVDILHGHSSHHPIAIEVHRGRPILYGCGDFINDYEGIGGNEEYRPDLMLGYVLDYDTAHGLRALEALPYRLRKFRLERPPATDVEWLAARLDRECARFGHRVETTGRGSLALLR</sequence>
<organism evidence="3 4">
    <name type="scientific">Ciceribacter lividus</name>
    <dbReference type="NCBI Taxonomy" id="1197950"/>
    <lineage>
        <taxon>Bacteria</taxon>
        <taxon>Pseudomonadati</taxon>
        <taxon>Pseudomonadota</taxon>
        <taxon>Alphaproteobacteria</taxon>
        <taxon>Hyphomicrobiales</taxon>
        <taxon>Rhizobiaceae</taxon>
        <taxon>Ciceribacter</taxon>
    </lineage>
</organism>
<dbReference type="Pfam" id="PF09587">
    <property type="entry name" value="PGA_cap"/>
    <property type="match status" value="1"/>
</dbReference>
<dbReference type="InterPro" id="IPR029052">
    <property type="entry name" value="Metallo-depent_PP-like"/>
</dbReference>
<dbReference type="Proteomes" id="UP000252582">
    <property type="component" value="Unassembled WGS sequence"/>
</dbReference>
<comment type="similarity">
    <text evidence="1">Belongs to the CapA family.</text>
</comment>
<dbReference type="CDD" id="cd07381">
    <property type="entry name" value="MPP_CapA"/>
    <property type="match status" value="1"/>
</dbReference>
<name>A0A6I7HGQ5_9HYPH</name>
<dbReference type="SUPFAM" id="SSF56300">
    <property type="entry name" value="Metallo-dependent phosphatases"/>
    <property type="match status" value="1"/>
</dbReference>
<proteinExistence type="inferred from homology"/>
<evidence type="ECO:0000259" key="2">
    <source>
        <dbReference type="SMART" id="SM00854"/>
    </source>
</evidence>
<dbReference type="InterPro" id="IPR052169">
    <property type="entry name" value="CW_Biosynth-Accessory"/>
</dbReference>